<evidence type="ECO:0000256" key="1">
    <source>
        <dbReference type="SAM" id="SignalP"/>
    </source>
</evidence>
<dbReference type="PANTHER" id="PTHR37180:SF2">
    <property type="entry name" value="PRECURSOR OF CEP14"/>
    <property type="match status" value="1"/>
</dbReference>
<dbReference type="FunCoup" id="A0A2R6Q6V2">
    <property type="interactions" value="3"/>
</dbReference>
<protein>
    <submittedName>
        <fullName evidence="2">F-box protein</fullName>
    </submittedName>
</protein>
<dbReference type="OMA" id="SFMPQME"/>
<dbReference type="Gramene" id="PSS02991">
    <property type="protein sequence ID" value="PSS02991"/>
    <property type="gene ID" value="CEY00_Acc21373"/>
</dbReference>
<reference evidence="3" key="2">
    <citation type="journal article" date="2018" name="BMC Genomics">
        <title>A manually annotated Actinidia chinensis var. chinensis (kiwifruit) genome highlights the challenges associated with draft genomes and gene prediction in plants.</title>
        <authorList>
            <person name="Pilkington S.M."/>
            <person name="Crowhurst R."/>
            <person name="Hilario E."/>
            <person name="Nardozza S."/>
            <person name="Fraser L."/>
            <person name="Peng Y."/>
            <person name="Gunaseelan K."/>
            <person name="Simpson R."/>
            <person name="Tahir J."/>
            <person name="Deroles S.C."/>
            <person name="Templeton K."/>
            <person name="Luo Z."/>
            <person name="Davy M."/>
            <person name="Cheng C."/>
            <person name="McNeilage M."/>
            <person name="Scaglione D."/>
            <person name="Liu Y."/>
            <person name="Zhang Q."/>
            <person name="Datson P."/>
            <person name="De Silva N."/>
            <person name="Gardiner S.E."/>
            <person name="Bassett H."/>
            <person name="Chagne D."/>
            <person name="McCallum J."/>
            <person name="Dzierzon H."/>
            <person name="Deng C."/>
            <person name="Wang Y.Y."/>
            <person name="Barron L."/>
            <person name="Manako K."/>
            <person name="Bowen J."/>
            <person name="Foster T.M."/>
            <person name="Erridge Z.A."/>
            <person name="Tiffin H."/>
            <person name="Waite C.N."/>
            <person name="Davies K.M."/>
            <person name="Grierson E.P."/>
            <person name="Laing W.A."/>
            <person name="Kirk R."/>
            <person name="Chen X."/>
            <person name="Wood M."/>
            <person name="Montefiori M."/>
            <person name="Brummell D.A."/>
            <person name="Schwinn K.E."/>
            <person name="Catanach A."/>
            <person name="Fullerton C."/>
            <person name="Li D."/>
            <person name="Meiyalaghan S."/>
            <person name="Nieuwenhuizen N."/>
            <person name="Read N."/>
            <person name="Prakash R."/>
            <person name="Hunter D."/>
            <person name="Zhang H."/>
            <person name="McKenzie M."/>
            <person name="Knabel M."/>
            <person name="Harris A."/>
            <person name="Allan A.C."/>
            <person name="Gleave A."/>
            <person name="Chen A."/>
            <person name="Janssen B.J."/>
            <person name="Plunkett B."/>
            <person name="Ampomah-Dwamena C."/>
            <person name="Voogd C."/>
            <person name="Leif D."/>
            <person name="Lafferty D."/>
            <person name="Souleyre E.J.F."/>
            <person name="Varkonyi-Gasic E."/>
            <person name="Gambi F."/>
            <person name="Hanley J."/>
            <person name="Yao J.L."/>
            <person name="Cheung J."/>
            <person name="David K.M."/>
            <person name="Warren B."/>
            <person name="Marsh K."/>
            <person name="Snowden K.C."/>
            <person name="Lin-Wang K."/>
            <person name="Brian L."/>
            <person name="Martinez-Sanchez M."/>
            <person name="Wang M."/>
            <person name="Ileperuma N."/>
            <person name="Macnee N."/>
            <person name="Campin R."/>
            <person name="McAtee P."/>
            <person name="Drummond R.S.M."/>
            <person name="Espley R.V."/>
            <person name="Ireland H.S."/>
            <person name="Wu R."/>
            <person name="Atkinson R.G."/>
            <person name="Karunairetnam S."/>
            <person name="Bulley S."/>
            <person name="Chunkath S."/>
            <person name="Hanley Z."/>
            <person name="Storey R."/>
            <person name="Thrimawithana A.H."/>
            <person name="Thomson S."/>
            <person name="David C."/>
            <person name="Testolin R."/>
            <person name="Huang H."/>
            <person name="Hellens R.P."/>
            <person name="Schaffer R.J."/>
        </authorList>
    </citation>
    <scope>NUCLEOTIDE SEQUENCE [LARGE SCALE GENOMIC DNA]</scope>
    <source>
        <strain evidence="3">cv. Red5</strain>
    </source>
</reference>
<dbReference type="GO" id="GO:0006970">
    <property type="term" value="P:response to osmotic stress"/>
    <property type="evidence" value="ECO:0007669"/>
    <property type="project" value="InterPro"/>
</dbReference>
<evidence type="ECO:0000313" key="2">
    <source>
        <dbReference type="EMBL" id="PSS02991.1"/>
    </source>
</evidence>
<feature type="signal peptide" evidence="1">
    <location>
        <begin position="1"/>
        <end position="24"/>
    </location>
</feature>
<proteinExistence type="predicted"/>
<reference evidence="2 3" key="1">
    <citation type="submission" date="2017-07" db="EMBL/GenBank/DDBJ databases">
        <title>An improved, manually edited Actinidia chinensis var. chinensis (kiwifruit) genome highlights the challenges associated with draft genomes and gene prediction in plants.</title>
        <authorList>
            <person name="Pilkington S."/>
            <person name="Crowhurst R."/>
            <person name="Hilario E."/>
            <person name="Nardozza S."/>
            <person name="Fraser L."/>
            <person name="Peng Y."/>
            <person name="Gunaseelan K."/>
            <person name="Simpson R."/>
            <person name="Tahir J."/>
            <person name="Deroles S."/>
            <person name="Templeton K."/>
            <person name="Luo Z."/>
            <person name="Davy M."/>
            <person name="Cheng C."/>
            <person name="Mcneilage M."/>
            <person name="Scaglione D."/>
            <person name="Liu Y."/>
            <person name="Zhang Q."/>
            <person name="Datson P."/>
            <person name="De Silva N."/>
            <person name="Gardiner S."/>
            <person name="Bassett H."/>
            <person name="Chagne D."/>
            <person name="Mccallum J."/>
            <person name="Dzierzon H."/>
            <person name="Deng C."/>
            <person name="Wang Y.-Y."/>
            <person name="Barron N."/>
            <person name="Manako K."/>
            <person name="Bowen J."/>
            <person name="Foster T."/>
            <person name="Erridge Z."/>
            <person name="Tiffin H."/>
            <person name="Waite C."/>
            <person name="Davies K."/>
            <person name="Grierson E."/>
            <person name="Laing W."/>
            <person name="Kirk R."/>
            <person name="Chen X."/>
            <person name="Wood M."/>
            <person name="Montefiori M."/>
            <person name="Brummell D."/>
            <person name="Schwinn K."/>
            <person name="Catanach A."/>
            <person name="Fullerton C."/>
            <person name="Li D."/>
            <person name="Meiyalaghan S."/>
            <person name="Nieuwenhuizen N."/>
            <person name="Read N."/>
            <person name="Prakash R."/>
            <person name="Hunter D."/>
            <person name="Zhang H."/>
            <person name="Mckenzie M."/>
            <person name="Knabel M."/>
            <person name="Harris A."/>
            <person name="Allan A."/>
            <person name="Chen A."/>
            <person name="Janssen B."/>
            <person name="Plunkett B."/>
            <person name="Dwamena C."/>
            <person name="Voogd C."/>
            <person name="Leif D."/>
            <person name="Lafferty D."/>
            <person name="Souleyre E."/>
            <person name="Varkonyi-Gasic E."/>
            <person name="Gambi F."/>
            <person name="Hanley J."/>
            <person name="Yao J.-L."/>
            <person name="Cheung J."/>
            <person name="David K."/>
            <person name="Warren B."/>
            <person name="Marsh K."/>
            <person name="Snowden K."/>
            <person name="Lin-Wang K."/>
            <person name="Brian L."/>
            <person name="Martinez-Sanchez M."/>
            <person name="Wang M."/>
            <person name="Ileperuma N."/>
            <person name="Macnee N."/>
            <person name="Campin R."/>
            <person name="Mcatee P."/>
            <person name="Drummond R."/>
            <person name="Espley R."/>
            <person name="Ireland H."/>
            <person name="Wu R."/>
            <person name="Atkinson R."/>
            <person name="Karunairetnam S."/>
            <person name="Bulley S."/>
            <person name="Chunkath S."/>
            <person name="Hanley Z."/>
            <person name="Storey R."/>
            <person name="Thrimawithana A."/>
            <person name="Thomson S."/>
            <person name="David C."/>
            <person name="Testolin R."/>
        </authorList>
    </citation>
    <scope>NUCLEOTIDE SEQUENCE [LARGE SCALE GENOMIC DNA]</scope>
    <source>
        <strain evidence="3">cv. Red5</strain>
        <tissue evidence="2">Young leaf</tissue>
    </source>
</reference>
<gene>
    <name evidence="2" type="ORF">CEY00_Acc21373</name>
</gene>
<dbReference type="STRING" id="1590841.A0A2R6Q6V2"/>
<dbReference type="EMBL" id="NKQK01000019">
    <property type="protein sequence ID" value="PSS02991.1"/>
    <property type="molecule type" value="Genomic_DNA"/>
</dbReference>
<dbReference type="OrthoDB" id="1915362at2759"/>
<accession>A0A2R6Q6V2</accession>
<sequence>MARSVFVFFAILVLFSSLVSSSHGRKLLTAQEHKTVVPSLEDRLYLNALPKGAVTPSSPSKKGHAMDVDEKLIARHLIAIDRILRSVPSPAIGH</sequence>
<comment type="caution">
    <text evidence="2">The sequence shown here is derived from an EMBL/GenBank/DDBJ whole genome shotgun (WGS) entry which is preliminary data.</text>
</comment>
<dbReference type="Proteomes" id="UP000241394">
    <property type="component" value="Chromosome LG19"/>
</dbReference>
<dbReference type="InterPro" id="IPR038930">
    <property type="entry name" value="CEP13/CEP14"/>
</dbReference>
<dbReference type="GO" id="GO:0006995">
    <property type="term" value="P:cellular response to nitrogen starvation"/>
    <property type="evidence" value="ECO:0007669"/>
    <property type="project" value="InterPro"/>
</dbReference>
<evidence type="ECO:0000313" key="3">
    <source>
        <dbReference type="Proteomes" id="UP000241394"/>
    </source>
</evidence>
<dbReference type="PANTHER" id="PTHR37180">
    <property type="entry name" value="PRECURSOR OF CEP14"/>
    <property type="match status" value="1"/>
</dbReference>
<keyword evidence="3" id="KW-1185">Reference proteome</keyword>
<keyword evidence="1" id="KW-0732">Signal</keyword>
<organism evidence="2 3">
    <name type="scientific">Actinidia chinensis var. chinensis</name>
    <name type="common">Chinese soft-hair kiwi</name>
    <dbReference type="NCBI Taxonomy" id="1590841"/>
    <lineage>
        <taxon>Eukaryota</taxon>
        <taxon>Viridiplantae</taxon>
        <taxon>Streptophyta</taxon>
        <taxon>Embryophyta</taxon>
        <taxon>Tracheophyta</taxon>
        <taxon>Spermatophyta</taxon>
        <taxon>Magnoliopsida</taxon>
        <taxon>eudicotyledons</taxon>
        <taxon>Gunneridae</taxon>
        <taxon>Pentapetalae</taxon>
        <taxon>asterids</taxon>
        <taxon>Ericales</taxon>
        <taxon>Actinidiaceae</taxon>
        <taxon>Actinidia</taxon>
    </lineage>
</organism>
<feature type="chain" id="PRO_5015333251" evidence="1">
    <location>
        <begin position="25"/>
        <end position="94"/>
    </location>
</feature>
<name>A0A2R6Q6V2_ACTCC</name>
<dbReference type="InParanoid" id="A0A2R6Q6V2"/>
<dbReference type="AlphaFoldDB" id="A0A2R6Q6V2"/>